<reference evidence="3" key="1">
    <citation type="submission" date="2025-08" db="UniProtKB">
        <authorList>
            <consortium name="RefSeq"/>
        </authorList>
    </citation>
    <scope>IDENTIFICATION</scope>
    <source>
        <strain evidence="3">J_2021</strain>
        <tissue evidence="3">Erythrocytes</tissue>
    </source>
</reference>
<dbReference type="Proteomes" id="UP000186698">
    <property type="component" value="Chromosome 2L"/>
</dbReference>
<organism evidence="2 3">
    <name type="scientific">Xenopus laevis</name>
    <name type="common">African clawed frog</name>
    <dbReference type="NCBI Taxonomy" id="8355"/>
    <lineage>
        <taxon>Eukaryota</taxon>
        <taxon>Metazoa</taxon>
        <taxon>Chordata</taxon>
        <taxon>Craniata</taxon>
        <taxon>Vertebrata</taxon>
        <taxon>Euteleostomi</taxon>
        <taxon>Amphibia</taxon>
        <taxon>Batrachia</taxon>
        <taxon>Anura</taxon>
        <taxon>Pipoidea</taxon>
        <taxon>Pipidae</taxon>
        <taxon>Xenopodinae</taxon>
        <taxon>Xenopus</taxon>
        <taxon>Xenopus</taxon>
    </lineage>
</organism>
<dbReference type="AlphaFoldDB" id="A0A8J1MAH9"/>
<keyword evidence="2" id="KW-1185">Reference proteome</keyword>
<dbReference type="KEGG" id="xla:108708226"/>
<name>A0A8J1MAH9_XENLA</name>
<evidence type="ECO:0000313" key="3">
    <source>
        <dbReference type="RefSeq" id="XP_041438075.1"/>
    </source>
</evidence>
<protein>
    <submittedName>
        <fullName evidence="3">Uncharacterized protein LOC108708226</fullName>
    </submittedName>
</protein>
<evidence type="ECO:0000256" key="1">
    <source>
        <dbReference type="SAM" id="SignalP"/>
    </source>
</evidence>
<dbReference type="GeneID" id="108708226"/>
<evidence type="ECO:0000313" key="2">
    <source>
        <dbReference type="Proteomes" id="UP000186698"/>
    </source>
</evidence>
<accession>A0A8J1MAH9</accession>
<sequence length="204" mass="22582">MTLCGHFGYGHFQSLALCNFLFLSTSSFPVPGKLKAWSVCHVRDKCTWSSCAVCSASRLETLHRVSTTLAVYQSSDKESDYWTQTDTQQSCRAIYWAHNGCKRKQDFASAQTVFDGFTSPLVVKTLCGHFGYGHFQSLAGCNFLFLSTSSFPVPGKLKAWCQHGLSAMLEISARGVPVLSALLHVQEICHIAQSQYYPSSLSEQ</sequence>
<gene>
    <name evidence="3" type="primary">LOC108708226</name>
</gene>
<dbReference type="RefSeq" id="XP_041438075.1">
    <property type="nucleotide sequence ID" value="XM_041582141.1"/>
</dbReference>
<feature type="chain" id="PRO_5035157694" evidence="1">
    <location>
        <begin position="28"/>
        <end position="204"/>
    </location>
</feature>
<keyword evidence="1" id="KW-0732">Signal</keyword>
<feature type="signal peptide" evidence="1">
    <location>
        <begin position="1"/>
        <end position="27"/>
    </location>
</feature>
<proteinExistence type="predicted"/>